<evidence type="ECO:0008006" key="3">
    <source>
        <dbReference type="Google" id="ProtNLM"/>
    </source>
</evidence>
<dbReference type="GO" id="GO:0005506">
    <property type="term" value="F:iron ion binding"/>
    <property type="evidence" value="ECO:0007669"/>
    <property type="project" value="InterPro"/>
</dbReference>
<dbReference type="PRINTS" id="PR00359">
    <property type="entry name" value="BP450"/>
</dbReference>
<accession>A0A381Q1U1</accession>
<dbReference type="InterPro" id="IPR001128">
    <property type="entry name" value="Cyt_P450"/>
</dbReference>
<dbReference type="InterPro" id="IPR036396">
    <property type="entry name" value="Cyt_P450_sf"/>
</dbReference>
<dbReference type="GO" id="GO:0016705">
    <property type="term" value="F:oxidoreductase activity, acting on paired donors, with incorporation or reduction of molecular oxygen"/>
    <property type="evidence" value="ECO:0007669"/>
    <property type="project" value="InterPro"/>
</dbReference>
<feature type="non-terminal residue" evidence="2">
    <location>
        <position position="1"/>
    </location>
</feature>
<proteinExistence type="inferred from homology"/>
<dbReference type="GO" id="GO:0004497">
    <property type="term" value="F:monooxygenase activity"/>
    <property type="evidence" value="ECO:0007669"/>
    <property type="project" value="InterPro"/>
</dbReference>
<dbReference type="AlphaFoldDB" id="A0A381Q1U1"/>
<organism evidence="2">
    <name type="scientific">marine metagenome</name>
    <dbReference type="NCBI Taxonomy" id="408172"/>
    <lineage>
        <taxon>unclassified sequences</taxon>
        <taxon>metagenomes</taxon>
        <taxon>ecological metagenomes</taxon>
    </lineage>
</organism>
<dbReference type="Pfam" id="PF00067">
    <property type="entry name" value="p450"/>
    <property type="match status" value="1"/>
</dbReference>
<dbReference type="Gene3D" id="1.10.630.10">
    <property type="entry name" value="Cytochrome P450"/>
    <property type="match status" value="1"/>
</dbReference>
<dbReference type="SUPFAM" id="SSF48264">
    <property type="entry name" value="Cytochrome P450"/>
    <property type="match status" value="1"/>
</dbReference>
<dbReference type="EMBL" id="UINC01001166">
    <property type="protein sequence ID" value="SUZ73060.1"/>
    <property type="molecule type" value="Genomic_DNA"/>
</dbReference>
<sequence>VSLGASISLVDLERDPGPILARLRAEEPVCFIDELGMWLVTRWDDVAFMEDHPELFSAATEPSFLRRALGQNMLTADPPEATRSREAMLPSFQAGGVAGRFVANELAAMADRLIDEFAADGQAELMTAYAEPLSAGSLATVLGLDAHGWEQVWEWCRGLCSDIANFANDPELTALGDQARESLGAALDRRIDELETRPDDAALAAFCAAIPEGGSLTRDEIINNVRLMISGGINEPRDGIGLVATIVLETPGLLDELTADPPLWRRCVEEVFRLHTPVGTITRQTTQRVAVGGTEIPAGSLVAGVLRSANLDEDHWSDPESFKPHRHEGPHAAFALGEHRCLGEWLGRQVVRVGASRLFERLPDLRLADDEPVTLHGFEFRGPTSLNCRWETQ</sequence>
<reference evidence="2" key="1">
    <citation type="submission" date="2018-05" db="EMBL/GenBank/DDBJ databases">
        <authorList>
            <person name="Lanie J.A."/>
            <person name="Ng W.-L."/>
            <person name="Kazmierczak K.M."/>
            <person name="Andrzejewski T.M."/>
            <person name="Davidsen T.M."/>
            <person name="Wayne K.J."/>
            <person name="Tettelin H."/>
            <person name="Glass J.I."/>
            <person name="Rusch D."/>
            <person name="Podicherti R."/>
            <person name="Tsui H.-C.T."/>
            <person name="Winkler M.E."/>
        </authorList>
    </citation>
    <scope>NUCLEOTIDE SEQUENCE</scope>
</reference>
<gene>
    <name evidence="2" type="ORF">METZ01_LOCUS25914</name>
</gene>
<name>A0A381Q1U1_9ZZZZ</name>
<dbReference type="PANTHER" id="PTHR46696">
    <property type="entry name" value="P450, PUTATIVE (EUROFUNG)-RELATED"/>
    <property type="match status" value="1"/>
</dbReference>
<comment type="similarity">
    <text evidence="1">Belongs to the cytochrome P450 family.</text>
</comment>
<dbReference type="InterPro" id="IPR002397">
    <property type="entry name" value="Cyt_P450_B"/>
</dbReference>
<protein>
    <recommendedName>
        <fullName evidence="3">Cytochrome P450</fullName>
    </recommendedName>
</protein>
<dbReference type="PANTHER" id="PTHR46696:SF1">
    <property type="entry name" value="CYTOCHROME P450 YJIB-RELATED"/>
    <property type="match status" value="1"/>
</dbReference>
<evidence type="ECO:0000313" key="2">
    <source>
        <dbReference type="EMBL" id="SUZ73060.1"/>
    </source>
</evidence>
<evidence type="ECO:0000256" key="1">
    <source>
        <dbReference type="ARBA" id="ARBA00010617"/>
    </source>
</evidence>
<dbReference type="GO" id="GO:0020037">
    <property type="term" value="F:heme binding"/>
    <property type="evidence" value="ECO:0007669"/>
    <property type="project" value="InterPro"/>
</dbReference>